<comment type="caution">
    <text evidence="1">The sequence shown here is derived from an EMBL/GenBank/DDBJ whole genome shotgun (WGS) entry which is preliminary data.</text>
</comment>
<dbReference type="EMBL" id="LGRX02002519">
    <property type="protein sequence ID" value="KAK3284065.1"/>
    <property type="molecule type" value="Genomic_DNA"/>
</dbReference>
<accession>A0AAE0GTE3</accession>
<dbReference type="Proteomes" id="UP001190700">
    <property type="component" value="Unassembled WGS sequence"/>
</dbReference>
<proteinExistence type="predicted"/>
<evidence type="ECO:0000313" key="1">
    <source>
        <dbReference type="EMBL" id="KAK3284065.1"/>
    </source>
</evidence>
<organism evidence="1 2">
    <name type="scientific">Cymbomonas tetramitiformis</name>
    <dbReference type="NCBI Taxonomy" id="36881"/>
    <lineage>
        <taxon>Eukaryota</taxon>
        <taxon>Viridiplantae</taxon>
        <taxon>Chlorophyta</taxon>
        <taxon>Pyramimonadophyceae</taxon>
        <taxon>Pyramimonadales</taxon>
        <taxon>Pyramimonadaceae</taxon>
        <taxon>Cymbomonas</taxon>
    </lineage>
</organism>
<gene>
    <name evidence="1" type="ORF">CYMTET_8265</name>
</gene>
<sequence length="137" mass="14925">MDDASSTASPLDGKRVLLDFARRLLHCDDPFQGTLDLVAVRVVAGKDPHDAISDFNAALVAARTSATHLVDGDPLSDLRDMLLKMKRQLTALTTKAADGSRGFTPRAEKAKNDRIRKFRFAAEPLKEGGNHRISTVV</sequence>
<protein>
    <submittedName>
        <fullName evidence="1">Uncharacterized protein</fullName>
    </submittedName>
</protein>
<evidence type="ECO:0000313" key="2">
    <source>
        <dbReference type="Proteomes" id="UP001190700"/>
    </source>
</evidence>
<dbReference type="AlphaFoldDB" id="A0AAE0GTE3"/>
<keyword evidence="2" id="KW-1185">Reference proteome</keyword>
<reference evidence="1 2" key="1">
    <citation type="journal article" date="2015" name="Genome Biol. Evol.">
        <title>Comparative Genomics of a Bacterivorous Green Alga Reveals Evolutionary Causalities and Consequences of Phago-Mixotrophic Mode of Nutrition.</title>
        <authorList>
            <person name="Burns J.A."/>
            <person name="Paasch A."/>
            <person name="Narechania A."/>
            <person name="Kim E."/>
        </authorList>
    </citation>
    <scope>NUCLEOTIDE SEQUENCE [LARGE SCALE GENOMIC DNA]</scope>
    <source>
        <strain evidence="1 2">PLY_AMNH</strain>
    </source>
</reference>
<name>A0AAE0GTE3_9CHLO</name>